<dbReference type="InterPro" id="IPR001478">
    <property type="entry name" value="PDZ"/>
</dbReference>
<dbReference type="OMA" id="MDLPEIM"/>
<dbReference type="AlphaFoldDB" id="H2ZFU4"/>
<dbReference type="Proteomes" id="UP000007875">
    <property type="component" value="Unassembled WGS sequence"/>
</dbReference>
<dbReference type="SMART" id="SM00735">
    <property type="entry name" value="ZM"/>
    <property type="match status" value="1"/>
</dbReference>
<feature type="compositionally biased region" description="Basic and acidic residues" evidence="4">
    <location>
        <begin position="139"/>
        <end position="148"/>
    </location>
</feature>
<feature type="domain" description="PDZ" evidence="5">
    <location>
        <begin position="1"/>
        <end position="84"/>
    </location>
</feature>
<dbReference type="Ensembl" id="ENSCSAVT00000016641.1">
    <property type="protein sequence ID" value="ENSCSAVP00000016460.1"/>
    <property type="gene ID" value="ENSCSAVG00000009683.1"/>
</dbReference>
<dbReference type="GO" id="GO:0031941">
    <property type="term" value="C:filamentous actin"/>
    <property type="evidence" value="ECO:0007669"/>
    <property type="project" value="TreeGrafter"/>
</dbReference>
<organism evidence="6 7">
    <name type="scientific">Ciona savignyi</name>
    <name type="common">Pacific transparent sea squirt</name>
    <dbReference type="NCBI Taxonomy" id="51511"/>
    <lineage>
        <taxon>Eukaryota</taxon>
        <taxon>Metazoa</taxon>
        <taxon>Chordata</taxon>
        <taxon>Tunicata</taxon>
        <taxon>Ascidiacea</taxon>
        <taxon>Phlebobranchia</taxon>
        <taxon>Cionidae</taxon>
        <taxon>Ciona</taxon>
    </lineage>
</organism>
<keyword evidence="7" id="KW-1185">Reference proteome</keyword>
<dbReference type="GO" id="GO:0030018">
    <property type="term" value="C:Z disc"/>
    <property type="evidence" value="ECO:0007669"/>
    <property type="project" value="UniProtKB-SubCell"/>
</dbReference>
<name>H2ZFU4_CIOSA</name>
<dbReference type="FunCoup" id="H2ZFU4">
    <property type="interactions" value="6"/>
</dbReference>
<keyword evidence="3" id="KW-0440">LIM domain</keyword>
<dbReference type="FunFam" id="2.30.42.10:FF:000055">
    <property type="entry name" value="PDZ and LIM domain protein 3"/>
    <property type="match status" value="1"/>
</dbReference>
<feature type="region of interest" description="Disordered" evidence="4">
    <location>
        <begin position="89"/>
        <end position="174"/>
    </location>
</feature>
<evidence type="ECO:0000313" key="6">
    <source>
        <dbReference type="Ensembl" id="ENSCSAVP00000016460.1"/>
    </source>
</evidence>
<evidence type="ECO:0000256" key="3">
    <source>
        <dbReference type="ARBA" id="ARBA00023038"/>
    </source>
</evidence>
<dbReference type="GO" id="GO:0001725">
    <property type="term" value="C:stress fiber"/>
    <property type="evidence" value="ECO:0007669"/>
    <property type="project" value="TreeGrafter"/>
</dbReference>
<dbReference type="HOGENOM" id="CLU_069630_0_0_1"/>
<dbReference type="GO" id="GO:0030036">
    <property type="term" value="P:actin cytoskeleton organization"/>
    <property type="evidence" value="ECO:0007669"/>
    <property type="project" value="TreeGrafter"/>
</dbReference>
<dbReference type="eggNOG" id="KOG1703">
    <property type="taxonomic scope" value="Eukaryota"/>
</dbReference>
<reference evidence="6" key="2">
    <citation type="submission" date="2025-08" db="UniProtKB">
        <authorList>
            <consortium name="Ensembl"/>
        </authorList>
    </citation>
    <scope>IDENTIFICATION</scope>
</reference>
<evidence type="ECO:0000256" key="2">
    <source>
        <dbReference type="ARBA" id="ARBA00022490"/>
    </source>
</evidence>
<dbReference type="InterPro" id="IPR031847">
    <property type="entry name" value="PDLI1-4/Zasp-like_mid"/>
</dbReference>
<dbReference type="InParanoid" id="H2ZFU4"/>
<dbReference type="GO" id="GO:0061061">
    <property type="term" value="P:muscle structure development"/>
    <property type="evidence" value="ECO:0007669"/>
    <property type="project" value="TreeGrafter"/>
</dbReference>
<dbReference type="CDD" id="cd06753">
    <property type="entry name" value="PDZ_PDLIM-like"/>
    <property type="match status" value="1"/>
</dbReference>
<evidence type="ECO:0000256" key="1">
    <source>
        <dbReference type="ARBA" id="ARBA00004216"/>
    </source>
</evidence>
<sequence>MPYEVSMSGGSPWGFRLSGGVVSGTPVSVSRVTPGGKAAQANVMQGDVLVALNTTSVSDMDLPEIMEQIKISGWTLHLTLLSQEEVEHSAKNKRKSEANFTSVTQLERPRSQLAMTPCSERPSSKLSFHNGDDANVSVKSHEVCDDISQRSASPLVPPKPKPRKTTQPVDADMEQTEICDESVPKKKVPDFIRRQIKPTKALPSEFKPQVSWLHDKLRLKLKHGSGITDPGNSLKAAAAAYPCQPIEIEGPVSATIVHAQYNTPVGMYSANQIVNTLVSTAAAKGAEVPDAGVFGDQNVPVDTNTPTYRLIHKTERSTPVPVQSKSIQILDALLDYENGDLQL</sequence>
<reference evidence="6" key="3">
    <citation type="submission" date="2025-09" db="UniProtKB">
        <authorList>
            <consortium name="Ensembl"/>
        </authorList>
    </citation>
    <scope>IDENTIFICATION</scope>
</reference>
<proteinExistence type="predicted"/>
<evidence type="ECO:0000313" key="7">
    <source>
        <dbReference type="Proteomes" id="UP000007875"/>
    </source>
</evidence>
<accession>H2ZFU4</accession>
<keyword evidence="2" id="KW-0963">Cytoplasm</keyword>
<dbReference type="SUPFAM" id="SSF50156">
    <property type="entry name" value="PDZ domain-like"/>
    <property type="match status" value="1"/>
</dbReference>
<dbReference type="Gene3D" id="2.30.42.10">
    <property type="match status" value="1"/>
</dbReference>
<dbReference type="Pfam" id="PF00595">
    <property type="entry name" value="PDZ"/>
    <property type="match status" value="1"/>
</dbReference>
<evidence type="ECO:0000256" key="4">
    <source>
        <dbReference type="SAM" id="MobiDB-lite"/>
    </source>
</evidence>
<dbReference type="STRING" id="51511.ENSCSAVP00000016460"/>
<reference evidence="7" key="1">
    <citation type="submission" date="2003-08" db="EMBL/GenBank/DDBJ databases">
        <authorList>
            <person name="Birren B."/>
            <person name="Nusbaum C."/>
            <person name="Abebe A."/>
            <person name="Abouelleil A."/>
            <person name="Adekoya E."/>
            <person name="Ait-zahra M."/>
            <person name="Allen N."/>
            <person name="Allen T."/>
            <person name="An P."/>
            <person name="Anderson M."/>
            <person name="Anderson S."/>
            <person name="Arachchi H."/>
            <person name="Armbruster J."/>
            <person name="Bachantsang P."/>
            <person name="Baldwin J."/>
            <person name="Barry A."/>
            <person name="Bayul T."/>
            <person name="Blitshsteyn B."/>
            <person name="Bloom T."/>
            <person name="Blye J."/>
            <person name="Boguslavskiy L."/>
            <person name="Borowsky M."/>
            <person name="Boukhgalter B."/>
            <person name="Brunache A."/>
            <person name="Butler J."/>
            <person name="Calixte N."/>
            <person name="Calvo S."/>
            <person name="Camarata J."/>
            <person name="Campo K."/>
            <person name="Chang J."/>
            <person name="Cheshatsang Y."/>
            <person name="Citroen M."/>
            <person name="Collymore A."/>
            <person name="Considine T."/>
            <person name="Cook A."/>
            <person name="Cooke P."/>
            <person name="Corum B."/>
            <person name="Cuomo C."/>
            <person name="David R."/>
            <person name="Dawoe T."/>
            <person name="Degray S."/>
            <person name="Dodge S."/>
            <person name="Dooley K."/>
            <person name="Dorje P."/>
            <person name="Dorjee K."/>
            <person name="Dorris L."/>
            <person name="Duffey N."/>
            <person name="Dupes A."/>
            <person name="Elkins T."/>
            <person name="Engels R."/>
            <person name="Erickson J."/>
            <person name="Farina A."/>
            <person name="Faro S."/>
            <person name="Ferreira P."/>
            <person name="Fischer H."/>
            <person name="Fitzgerald M."/>
            <person name="Foley K."/>
            <person name="Gage D."/>
            <person name="Galagan J."/>
            <person name="Gearin G."/>
            <person name="Gnerre S."/>
            <person name="Gnirke A."/>
            <person name="Goyette A."/>
            <person name="Graham J."/>
            <person name="Grandbois E."/>
            <person name="Gyaltsen K."/>
            <person name="Hafez N."/>
            <person name="Hagopian D."/>
            <person name="Hagos B."/>
            <person name="Hall J."/>
            <person name="Hatcher B."/>
            <person name="Heller A."/>
            <person name="Higgins H."/>
            <person name="Honan T."/>
            <person name="Horn A."/>
            <person name="Houde N."/>
            <person name="Hughes L."/>
            <person name="Hulme W."/>
            <person name="Husby E."/>
            <person name="Iliev I."/>
            <person name="Jaffe D."/>
            <person name="Jones C."/>
            <person name="Kamal M."/>
            <person name="Kamat A."/>
            <person name="Kamvysselis M."/>
            <person name="Karlsson E."/>
            <person name="Kells C."/>
            <person name="Kieu A."/>
            <person name="Kisner P."/>
            <person name="Kodira C."/>
            <person name="Kulbokas E."/>
            <person name="Labutti K."/>
            <person name="Lama D."/>
            <person name="Landers T."/>
            <person name="Leger J."/>
            <person name="Levine S."/>
            <person name="Lewis D."/>
            <person name="Lewis T."/>
            <person name="Lindblad-toh K."/>
            <person name="Liu X."/>
            <person name="Lokyitsang T."/>
            <person name="Lokyitsang Y."/>
            <person name="Lucien O."/>
            <person name="Lui A."/>
            <person name="Ma L.J."/>
            <person name="Mabbitt R."/>
            <person name="Macdonald J."/>
            <person name="Maclean C."/>
            <person name="Major J."/>
            <person name="Manning J."/>
            <person name="Marabella R."/>
            <person name="Maru K."/>
            <person name="Matthews C."/>
            <person name="Mauceli E."/>
            <person name="Mccarthy M."/>
            <person name="Mcdonough S."/>
            <person name="Mcghee T."/>
            <person name="Meldrim J."/>
            <person name="Meneus L."/>
            <person name="Mesirov J."/>
            <person name="Mihalev A."/>
            <person name="Mihova T."/>
            <person name="Mikkelsen T."/>
            <person name="Mlenga V."/>
            <person name="Moru K."/>
            <person name="Mozes J."/>
            <person name="Mulrain L."/>
            <person name="Munson G."/>
            <person name="Naylor J."/>
            <person name="Newes C."/>
            <person name="Nguyen C."/>
            <person name="Nguyen N."/>
            <person name="Nguyen T."/>
            <person name="Nicol R."/>
            <person name="Nielsen C."/>
            <person name="Nizzari M."/>
            <person name="Norbu C."/>
            <person name="Norbu N."/>
            <person name="O'donnell P."/>
            <person name="Okoawo O."/>
            <person name="O'leary S."/>
            <person name="Omotosho B."/>
            <person name="O'neill K."/>
            <person name="Osman S."/>
            <person name="Parker S."/>
            <person name="Perrin D."/>
            <person name="Phunkhang P."/>
            <person name="Piqani B."/>
            <person name="Purcell S."/>
            <person name="Rachupka T."/>
            <person name="Ramasamy U."/>
            <person name="Rameau R."/>
            <person name="Ray V."/>
            <person name="Raymond C."/>
            <person name="Retta R."/>
            <person name="Richardson S."/>
            <person name="Rise C."/>
            <person name="Rodriguez J."/>
            <person name="Rogers J."/>
            <person name="Rogov P."/>
            <person name="Rutman M."/>
            <person name="Schupbach R."/>
            <person name="Seaman C."/>
            <person name="Settipalli S."/>
            <person name="Sharpe T."/>
            <person name="Sheridan J."/>
            <person name="Sherpa N."/>
            <person name="Shi J."/>
            <person name="Smirnov S."/>
            <person name="Smith C."/>
            <person name="Sougnez C."/>
            <person name="Spencer B."/>
            <person name="Stalker J."/>
            <person name="Stange-thomann N."/>
            <person name="Stavropoulos S."/>
            <person name="Stetson K."/>
            <person name="Stone C."/>
            <person name="Stone S."/>
            <person name="Stubbs M."/>
            <person name="Talamas J."/>
            <person name="Tchuinga P."/>
            <person name="Tenzing P."/>
            <person name="Tesfaye S."/>
            <person name="Theodore J."/>
            <person name="Thoulutsang Y."/>
            <person name="Topham K."/>
            <person name="Towey S."/>
            <person name="Tsamla T."/>
            <person name="Tsomo N."/>
            <person name="Vallee D."/>
            <person name="Vassiliev H."/>
            <person name="Venkataraman V."/>
            <person name="Vinson J."/>
            <person name="Vo A."/>
            <person name="Wade C."/>
            <person name="Wang S."/>
            <person name="Wangchuk T."/>
            <person name="Wangdi T."/>
            <person name="Whittaker C."/>
            <person name="Wilkinson J."/>
            <person name="Wu Y."/>
            <person name="Wyman D."/>
            <person name="Yadav S."/>
            <person name="Yang S."/>
            <person name="Yang X."/>
            <person name="Yeager S."/>
            <person name="Yee E."/>
            <person name="Young G."/>
            <person name="Zainoun J."/>
            <person name="Zembeck L."/>
            <person name="Zimmer A."/>
            <person name="Zody M."/>
            <person name="Lander E."/>
        </authorList>
    </citation>
    <scope>NUCLEOTIDE SEQUENCE [LARGE SCALE GENOMIC DNA]</scope>
</reference>
<comment type="subcellular location">
    <subcellularLocation>
        <location evidence="1">Cytoplasm</location>
        <location evidence="1">Myofibril</location>
        <location evidence="1">Sarcomere</location>
        <location evidence="1">Z line</location>
    </subcellularLocation>
</comment>
<keyword evidence="3" id="KW-0479">Metal-binding</keyword>
<dbReference type="GO" id="GO:0005912">
    <property type="term" value="C:adherens junction"/>
    <property type="evidence" value="ECO:0007669"/>
    <property type="project" value="TreeGrafter"/>
</dbReference>
<dbReference type="GO" id="GO:0051371">
    <property type="term" value="F:muscle alpha-actinin binding"/>
    <property type="evidence" value="ECO:0007669"/>
    <property type="project" value="TreeGrafter"/>
</dbReference>
<dbReference type="PANTHER" id="PTHR24214">
    <property type="entry name" value="PDZ AND LIM DOMAIN PROTEIN ZASP"/>
    <property type="match status" value="1"/>
</dbReference>
<keyword evidence="3" id="KW-0862">Zinc</keyword>
<dbReference type="PANTHER" id="PTHR24214:SF38">
    <property type="entry name" value="PDZ AND LIM DOMAIN PROTEIN ZASP-RELATED"/>
    <property type="match status" value="1"/>
</dbReference>
<dbReference type="InterPro" id="IPR050604">
    <property type="entry name" value="PDZ-LIM_domain"/>
</dbReference>
<dbReference type="PROSITE" id="PS50106">
    <property type="entry name" value="PDZ"/>
    <property type="match status" value="1"/>
</dbReference>
<dbReference type="Pfam" id="PF15936">
    <property type="entry name" value="DUF4749"/>
    <property type="match status" value="1"/>
</dbReference>
<dbReference type="GO" id="GO:0003779">
    <property type="term" value="F:actin binding"/>
    <property type="evidence" value="ECO:0007669"/>
    <property type="project" value="TreeGrafter"/>
</dbReference>
<dbReference type="GeneTree" id="ENSGT00940000173113"/>
<dbReference type="InterPro" id="IPR036034">
    <property type="entry name" value="PDZ_sf"/>
</dbReference>
<dbReference type="SMART" id="SM00228">
    <property type="entry name" value="PDZ"/>
    <property type="match status" value="1"/>
</dbReference>
<protein>
    <recommendedName>
        <fullName evidence="5">PDZ domain-containing protein</fullName>
    </recommendedName>
</protein>
<dbReference type="InterPro" id="IPR006643">
    <property type="entry name" value="Zasp-like_motif"/>
</dbReference>
<evidence type="ECO:0000259" key="5">
    <source>
        <dbReference type="PROSITE" id="PS50106"/>
    </source>
</evidence>